<dbReference type="PANTHER" id="PTHR30344:SF7">
    <property type="entry name" value="DUF2415 DOMAIN-CONTAINING PROTEIN"/>
    <property type="match status" value="1"/>
</dbReference>
<dbReference type="InterPro" id="IPR015943">
    <property type="entry name" value="WD40/YVTN_repeat-like_dom_sf"/>
</dbReference>
<gene>
    <name evidence="2" type="ORF">BU24DRAFT_451360</name>
</gene>
<protein>
    <submittedName>
        <fullName evidence="2">Putative isomerase YbhE</fullName>
    </submittedName>
</protein>
<accession>A0A6A5XLX2</accession>
<dbReference type="GO" id="GO:0017057">
    <property type="term" value="F:6-phosphogluconolactonase activity"/>
    <property type="evidence" value="ECO:0007669"/>
    <property type="project" value="TreeGrafter"/>
</dbReference>
<dbReference type="InterPro" id="IPR050282">
    <property type="entry name" value="Cycloisomerase_2"/>
</dbReference>
<evidence type="ECO:0000256" key="1">
    <source>
        <dbReference type="ARBA" id="ARBA00005564"/>
    </source>
</evidence>
<dbReference type="EMBL" id="ML978070">
    <property type="protein sequence ID" value="KAF2014258.1"/>
    <property type="molecule type" value="Genomic_DNA"/>
</dbReference>
<name>A0A6A5XLX2_9PLEO</name>
<dbReference type="PANTHER" id="PTHR30344">
    <property type="entry name" value="6-PHOSPHOGLUCONOLACTONASE-RELATED"/>
    <property type="match status" value="1"/>
</dbReference>
<dbReference type="Pfam" id="PF10282">
    <property type="entry name" value="Lactonase"/>
    <property type="match status" value="1"/>
</dbReference>
<reference evidence="2" key="1">
    <citation type="journal article" date="2020" name="Stud. Mycol.">
        <title>101 Dothideomycetes genomes: a test case for predicting lifestyles and emergence of pathogens.</title>
        <authorList>
            <person name="Haridas S."/>
            <person name="Albert R."/>
            <person name="Binder M."/>
            <person name="Bloem J."/>
            <person name="Labutti K."/>
            <person name="Salamov A."/>
            <person name="Andreopoulos B."/>
            <person name="Baker S."/>
            <person name="Barry K."/>
            <person name="Bills G."/>
            <person name="Bluhm B."/>
            <person name="Cannon C."/>
            <person name="Castanera R."/>
            <person name="Culley D."/>
            <person name="Daum C."/>
            <person name="Ezra D."/>
            <person name="Gonzalez J."/>
            <person name="Henrissat B."/>
            <person name="Kuo A."/>
            <person name="Liang C."/>
            <person name="Lipzen A."/>
            <person name="Lutzoni F."/>
            <person name="Magnuson J."/>
            <person name="Mondo S."/>
            <person name="Nolan M."/>
            <person name="Ohm R."/>
            <person name="Pangilinan J."/>
            <person name="Park H.-J."/>
            <person name="Ramirez L."/>
            <person name="Alfaro M."/>
            <person name="Sun H."/>
            <person name="Tritt A."/>
            <person name="Yoshinaga Y."/>
            <person name="Zwiers L.-H."/>
            <person name="Turgeon B."/>
            <person name="Goodwin S."/>
            <person name="Spatafora J."/>
            <person name="Crous P."/>
            <person name="Grigoriev I."/>
        </authorList>
    </citation>
    <scope>NUCLEOTIDE SEQUENCE</scope>
    <source>
        <strain evidence="2">CBS 175.79</strain>
    </source>
</reference>
<dbReference type="RefSeq" id="XP_033382597.1">
    <property type="nucleotide sequence ID" value="XM_033531096.1"/>
</dbReference>
<evidence type="ECO:0000313" key="3">
    <source>
        <dbReference type="Proteomes" id="UP000799778"/>
    </source>
</evidence>
<dbReference type="GeneID" id="54288493"/>
<dbReference type="InterPro" id="IPR019405">
    <property type="entry name" value="Lactonase_7-beta_prop"/>
</dbReference>
<dbReference type="Gene3D" id="2.130.10.10">
    <property type="entry name" value="YVTN repeat-like/Quinoprotein amine dehydrogenase"/>
    <property type="match status" value="1"/>
</dbReference>
<evidence type="ECO:0000313" key="2">
    <source>
        <dbReference type="EMBL" id="KAF2014258.1"/>
    </source>
</evidence>
<sequence length="386" mass="42802">MHSHKLLLSGDRANFTIIEFNSTGKEISILAEYPSPYNASWIEVASSHGNISNLVGLSEGEDVGLLYTFQIDHAHKTCQITSQQPTLGAPGHFLTLRDNSALVLGTYLGGSIAVYPIEITDDHSPLLSDEPRTEIFPEFPYRDVGHGPNKARQQQCHVHQILDGRGTLYAPDLGSDRVWIIRRSGSVQVDITGWLQCPPGTGARHAVIVPDNQIMYVIGELSHNVVAFDLSTILPGANLPIEDFAPHVIPQNVHPDHQLMMDSSEICLHPKIPNVLYVSNRWERHVLRREPHLKNVPKDLPPGDAIAVILLSSCGRKVEEKKYIRTNVDVIRGMRLSNDGRYMAVVGQEGGGVEIYEIEGDRGDLWTKIAGLNNDLENGLKHVIWL</sequence>
<dbReference type="GO" id="GO:0016853">
    <property type="term" value="F:isomerase activity"/>
    <property type="evidence" value="ECO:0007669"/>
    <property type="project" value="UniProtKB-KW"/>
</dbReference>
<dbReference type="OrthoDB" id="9972196at2759"/>
<comment type="similarity">
    <text evidence="1">Belongs to the cycloisomerase 2 family.</text>
</comment>
<keyword evidence="3" id="KW-1185">Reference proteome</keyword>
<dbReference type="SUPFAM" id="SSF75011">
    <property type="entry name" value="3-carboxy-cis,cis-mucoante lactonizing enzyme"/>
    <property type="match status" value="1"/>
</dbReference>
<organism evidence="2 3">
    <name type="scientific">Aaosphaeria arxii CBS 175.79</name>
    <dbReference type="NCBI Taxonomy" id="1450172"/>
    <lineage>
        <taxon>Eukaryota</taxon>
        <taxon>Fungi</taxon>
        <taxon>Dikarya</taxon>
        <taxon>Ascomycota</taxon>
        <taxon>Pezizomycotina</taxon>
        <taxon>Dothideomycetes</taxon>
        <taxon>Pleosporomycetidae</taxon>
        <taxon>Pleosporales</taxon>
        <taxon>Pleosporales incertae sedis</taxon>
        <taxon>Aaosphaeria</taxon>
    </lineage>
</organism>
<proteinExistence type="inferred from homology"/>
<dbReference type="Proteomes" id="UP000799778">
    <property type="component" value="Unassembled WGS sequence"/>
</dbReference>
<dbReference type="AlphaFoldDB" id="A0A6A5XLX2"/>
<keyword evidence="2" id="KW-0413">Isomerase</keyword>